<dbReference type="EMBL" id="JAOWKX010000011">
    <property type="protein sequence ID" value="MCV2886496.1"/>
    <property type="molecule type" value="Genomic_DNA"/>
</dbReference>
<reference evidence="1 2" key="1">
    <citation type="submission" date="2022-10" db="EMBL/GenBank/DDBJ databases">
        <title>Aestuariibacter sp. AA17 isolated from Montipora capitata coral fragment.</title>
        <authorList>
            <person name="Emsley S.A."/>
            <person name="Pfannmuller K.M."/>
            <person name="Loughran R.M."/>
            <person name="Shlafstein M."/>
            <person name="Papke E."/>
            <person name="Saw J.H."/>
            <person name="Ushijima B."/>
            <person name="Videau P."/>
        </authorList>
    </citation>
    <scope>NUCLEOTIDE SEQUENCE [LARGE SCALE GENOMIC DNA]</scope>
    <source>
        <strain evidence="1 2">AA17</strain>
    </source>
</reference>
<evidence type="ECO:0000313" key="1">
    <source>
        <dbReference type="EMBL" id="MCV2886496.1"/>
    </source>
</evidence>
<keyword evidence="2" id="KW-1185">Reference proteome</keyword>
<gene>
    <name evidence="1" type="ORF">OE749_17505</name>
</gene>
<accession>A0ABT3ACU2</accession>
<evidence type="ECO:0000313" key="2">
    <source>
        <dbReference type="Proteomes" id="UP001652504"/>
    </source>
</evidence>
<protein>
    <recommendedName>
        <fullName evidence="3">HEAT repeat domain-containing protein</fullName>
    </recommendedName>
</protein>
<comment type="caution">
    <text evidence="1">The sequence shown here is derived from an EMBL/GenBank/DDBJ whole genome shotgun (WGS) entry which is preliminary data.</text>
</comment>
<dbReference type="Proteomes" id="UP001652504">
    <property type="component" value="Unassembled WGS sequence"/>
</dbReference>
<dbReference type="RefSeq" id="WP_263713779.1">
    <property type="nucleotide sequence ID" value="NZ_JAOWKX010000011.1"/>
</dbReference>
<proteinExistence type="predicted"/>
<sequence length="211" mass="24600">MDNSDNVKSLYQSIETNRNSYEKEVIAWFYDTDDENLRSICFEYMSYFEMLGEKTILDALASDEFGLVCLALEEVDFNSDEKIKEQLVKIANVGDEPFLVAWSLFHCVYLSFNEFQKFEPLRFKWRGSTIVRAALCFMDAAKKADYESISNLLVYLNNSDYEVRSIAVRASEYFFGSAFESLVISRLKDQEKKEELPFLKEQIQDLVAFNI</sequence>
<evidence type="ECO:0008006" key="3">
    <source>
        <dbReference type="Google" id="ProtNLM"/>
    </source>
</evidence>
<organism evidence="1 2">
    <name type="scientific">Fluctibacter corallii</name>
    <dbReference type="NCBI Taxonomy" id="2984329"/>
    <lineage>
        <taxon>Bacteria</taxon>
        <taxon>Pseudomonadati</taxon>
        <taxon>Pseudomonadota</taxon>
        <taxon>Gammaproteobacteria</taxon>
        <taxon>Alteromonadales</taxon>
        <taxon>Alteromonadaceae</taxon>
        <taxon>Fluctibacter</taxon>
    </lineage>
</organism>
<name>A0ABT3ACU2_9ALTE</name>